<evidence type="ECO:0000313" key="11">
    <source>
        <dbReference type="EMBL" id="KGR90158.1"/>
    </source>
</evidence>
<sequence length="173" mass="19620">MFGLQIINNFIIVIDKISDWVGKICSWSIILLTFLIVFEVISRRVFNSPTIWTYEVITIVFGFHFMLVAAYALLHKSLVSVDLLYSRLSRKTQAIMDIFTYTIFFFPFVIFVFSVGFGNALDSWSILETSSSLFGAPVYITKTVVPLAFGLLLLQGISELLKKVQILVEEAKA</sequence>
<dbReference type="Proteomes" id="UP000030595">
    <property type="component" value="Unassembled WGS sequence"/>
</dbReference>
<keyword evidence="6 9" id="KW-1133">Transmembrane helix</keyword>
<feature type="transmembrane region" description="Helical" evidence="9">
    <location>
        <begin position="136"/>
        <end position="154"/>
    </location>
</feature>
<feature type="transmembrane region" description="Helical" evidence="9">
    <location>
        <begin position="53"/>
        <end position="74"/>
    </location>
</feature>
<evidence type="ECO:0000256" key="5">
    <source>
        <dbReference type="ARBA" id="ARBA00022692"/>
    </source>
</evidence>
<feature type="transmembrane region" description="Helical" evidence="9">
    <location>
        <begin position="20"/>
        <end position="41"/>
    </location>
</feature>
<name>A0A0A3J4Q9_9BACL</name>
<keyword evidence="5 9" id="KW-0812">Transmembrane</keyword>
<evidence type="ECO:0000256" key="9">
    <source>
        <dbReference type="SAM" id="Phobius"/>
    </source>
</evidence>
<evidence type="ECO:0000256" key="8">
    <source>
        <dbReference type="ARBA" id="ARBA00038436"/>
    </source>
</evidence>
<evidence type="ECO:0000259" key="10">
    <source>
        <dbReference type="Pfam" id="PF04290"/>
    </source>
</evidence>
<dbReference type="RefSeq" id="WP_036177497.1">
    <property type="nucleotide sequence ID" value="NZ_AVCZ01000024.1"/>
</dbReference>
<keyword evidence="12" id="KW-1185">Reference proteome</keyword>
<comment type="similarity">
    <text evidence="8">Belongs to the TRAP transporter small permease family.</text>
</comment>
<evidence type="ECO:0000256" key="2">
    <source>
        <dbReference type="ARBA" id="ARBA00022448"/>
    </source>
</evidence>
<protein>
    <recommendedName>
        <fullName evidence="10">Tripartite ATP-independent periplasmic transporters DctQ component domain-containing protein</fullName>
    </recommendedName>
</protein>
<keyword evidence="2" id="KW-0813">Transport</keyword>
<organism evidence="11 12">
    <name type="scientific">Ureibacillus massiliensis 4400831 = CIP 108448 = CCUG 49529</name>
    <dbReference type="NCBI Taxonomy" id="1211035"/>
    <lineage>
        <taxon>Bacteria</taxon>
        <taxon>Bacillati</taxon>
        <taxon>Bacillota</taxon>
        <taxon>Bacilli</taxon>
        <taxon>Bacillales</taxon>
        <taxon>Caryophanaceae</taxon>
        <taxon>Ureibacillus</taxon>
    </lineage>
</organism>
<accession>A0A0A3J4Q9</accession>
<feature type="transmembrane region" description="Helical" evidence="9">
    <location>
        <begin position="94"/>
        <end position="116"/>
    </location>
</feature>
<comment type="caution">
    <text evidence="11">The sequence shown here is derived from an EMBL/GenBank/DDBJ whole genome shotgun (WGS) entry which is preliminary data.</text>
</comment>
<proteinExistence type="inferred from homology"/>
<evidence type="ECO:0000256" key="7">
    <source>
        <dbReference type="ARBA" id="ARBA00023136"/>
    </source>
</evidence>
<dbReference type="GO" id="GO:0005886">
    <property type="term" value="C:plasma membrane"/>
    <property type="evidence" value="ECO:0007669"/>
    <property type="project" value="UniProtKB-SubCell"/>
</dbReference>
<evidence type="ECO:0000256" key="6">
    <source>
        <dbReference type="ARBA" id="ARBA00022989"/>
    </source>
</evidence>
<gene>
    <name evidence="11" type="ORF">CD30_12960</name>
</gene>
<dbReference type="AlphaFoldDB" id="A0A0A3J4Q9"/>
<evidence type="ECO:0000256" key="4">
    <source>
        <dbReference type="ARBA" id="ARBA00022519"/>
    </source>
</evidence>
<dbReference type="InterPro" id="IPR007387">
    <property type="entry name" value="TRAP_DctQ"/>
</dbReference>
<evidence type="ECO:0000256" key="1">
    <source>
        <dbReference type="ARBA" id="ARBA00004429"/>
    </source>
</evidence>
<dbReference type="PANTHER" id="PTHR35011">
    <property type="entry name" value="2,3-DIKETO-L-GULONATE TRAP TRANSPORTER SMALL PERMEASE PROTEIN YIAM"/>
    <property type="match status" value="1"/>
</dbReference>
<dbReference type="EMBL" id="JPVQ01000024">
    <property type="protein sequence ID" value="KGR90158.1"/>
    <property type="molecule type" value="Genomic_DNA"/>
</dbReference>
<dbReference type="Pfam" id="PF04290">
    <property type="entry name" value="DctQ"/>
    <property type="match status" value="1"/>
</dbReference>
<dbReference type="InterPro" id="IPR055348">
    <property type="entry name" value="DctQ"/>
</dbReference>
<keyword evidence="3" id="KW-1003">Cell membrane</keyword>
<feature type="domain" description="Tripartite ATP-independent periplasmic transporters DctQ component" evidence="10">
    <location>
        <begin position="33"/>
        <end position="164"/>
    </location>
</feature>
<dbReference type="PANTHER" id="PTHR35011:SF4">
    <property type="entry name" value="SLL1102 PROTEIN"/>
    <property type="match status" value="1"/>
</dbReference>
<evidence type="ECO:0000313" key="12">
    <source>
        <dbReference type="Proteomes" id="UP000030595"/>
    </source>
</evidence>
<comment type="subcellular location">
    <subcellularLocation>
        <location evidence="1">Cell inner membrane</location>
        <topology evidence="1">Multi-pass membrane protein</topology>
    </subcellularLocation>
</comment>
<dbReference type="eggNOG" id="COG4665">
    <property type="taxonomic scope" value="Bacteria"/>
</dbReference>
<keyword evidence="4" id="KW-0997">Cell inner membrane</keyword>
<evidence type="ECO:0000256" key="3">
    <source>
        <dbReference type="ARBA" id="ARBA00022475"/>
    </source>
</evidence>
<dbReference type="OrthoDB" id="63744at2"/>
<reference evidence="11 12" key="1">
    <citation type="submission" date="2014-02" db="EMBL/GenBank/DDBJ databases">
        <title>Draft genome sequence of Lysinibacillus massiliensis CCUG 49529.</title>
        <authorList>
            <person name="Zhang F."/>
            <person name="Wang G."/>
            <person name="Zhang L."/>
        </authorList>
    </citation>
    <scope>NUCLEOTIDE SEQUENCE [LARGE SCALE GENOMIC DNA]</scope>
    <source>
        <strain evidence="11 12">CCUG 49529</strain>
    </source>
</reference>
<keyword evidence="7 9" id="KW-0472">Membrane</keyword>